<sequence>MKSIVTIAECLNARQDEYRYLLIDPLKSVMSWNPLHPDCLKEGKGSNFLQRVLRPDLAWSPEHCPLLVLLASPGENCEERLIEESEEYALGEVLYEKRYVCGWMSASLDPQEMATWIAELCKKIRPGAIVPVFEPLRLELLRSTADPAQLSTLLAPIGRWIFLSATGEQTVLSGAVNSKEWQLKWGTEKALDNYRDIWRLLSAWGLTSGPLPTDAARQAAKAWAGSGKVGLNHLSDRIFLVLNSLTLPASVTIHDEMKALLQKVASNPDLHLTQLMKTLPDAVWQEQRSPEPKVEGI</sequence>
<reference evidence="1" key="3">
    <citation type="journal article" date="2023" name="Nat. Commun.">
        <title>Genomic dissection of endemic carbapenem resistance reveals metallo-beta-lactamase dissemination through clonal, plasmid and integron transfer.</title>
        <authorList>
            <person name="Macesic N."/>
            <person name="Hawkey J."/>
            <person name="Vezina B."/>
            <person name="Wisniewski J.A."/>
            <person name="Cottingham H."/>
            <person name="Blakeway L.V."/>
            <person name="Harshegyi T."/>
            <person name="Pragastis K."/>
            <person name="Badoordeen G.Z."/>
            <person name="Dennison A."/>
            <person name="Spelman D.W."/>
            <person name="Jenney A.W.J."/>
            <person name="Peleg A.Y."/>
        </authorList>
    </citation>
    <scope>NUCLEOTIDE SEQUENCE</scope>
    <source>
        <strain evidence="1">CPO239</strain>
    </source>
</reference>
<dbReference type="EMBL" id="JARTQQ020000001">
    <property type="protein sequence ID" value="MEC5730154.1"/>
    <property type="molecule type" value="Genomic_DNA"/>
</dbReference>
<reference evidence="2" key="2">
    <citation type="journal article" date="2017" name="PLoS ONE">
        <title>Genomic and phenotypic characterisation of fluoroquinolone resistance mechanisms in Enterobacteriaceae in Durban, South Africa.</title>
        <authorList>
            <person name="Osei Sekyere J."/>
            <person name="Amoako D.G."/>
        </authorList>
    </citation>
    <scope>NUCLEOTIDE SEQUENCE</scope>
    <source>
        <strain evidence="2">ST435:939705067</strain>
    </source>
</reference>
<keyword evidence="4" id="KW-1185">Reference proteome</keyword>
<proteinExistence type="predicted"/>
<protein>
    <recommendedName>
        <fullName evidence="5">DUF4123 domain-containing protein</fullName>
    </recommendedName>
</protein>
<evidence type="ECO:0008006" key="5">
    <source>
        <dbReference type="Google" id="ProtNLM"/>
    </source>
</evidence>
<comment type="caution">
    <text evidence="2">The sequence shown here is derived from an EMBL/GenBank/DDBJ whole genome shotgun (WGS) entry which is preliminary data.</text>
</comment>
<evidence type="ECO:0000313" key="2">
    <source>
        <dbReference type="EMBL" id="OEH16839.1"/>
    </source>
</evidence>
<name>A0AAQ0XWP0_ENTAS</name>
<dbReference type="EMBL" id="LJEY02000112">
    <property type="protein sequence ID" value="OEH16839.1"/>
    <property type="molecule type" value="Genomic_DNA"/>
</dbReference>
<gene>
    <name evidence="2" type="ORF">AN696_0201135</name>
    <name evidence="1" type="ORF">QAA55_017255</name>
</gene>
<reference evidence="1" key="4">
    <citation type="submission" date="2024-01" db="EMBL/GenBank/DDBJ databases">
        <authorList>
            <person name="Macesic N."/>
        </authorList>
    </citation>
    <scope>NUCLEOTIDE SEQUENCE</scope>
    <source>
        <strain evidence="1">CPO239</strain>
    </source>
</reference>
<dbReference type="AlphaFoldDB" id="A0AAQ0XWP0"/>
<evidence type="ECO:0000313" key="3">
    <source>
        <dbReference type="Proteomes" id="UP000050495"/>
    </source>
</evidence>
<accession>A0AAQ0XWP0</accession>
<organism evidence="2 3">
    <name type="scientific">Enterobacter asburiae</name>
    <dbReference type="NCBI Taxonomy" id="61645"/>
    <lineage>
        <taxon>Bacteria</taxon>
        <taxon>Pseudomonadati</taxon>
        <taxon>Pseudomonadota</taxon>
        <taxon>Gammaproteobacteria</taxon>
        <taxon>Enterobacterales</taxon>
        <taxon>Enterobacteriaceae</taxon>
        <taxon>Enterobacter</taxon>
        <taxon>Enterobacter cloacae complex</taxon>
    </lineage>
</organism>
<evidence type="ECO:0000313" key="1">
    <source>
        <dbReference type="EMBL" id="MEC5730154.1"/>
    </source>
</evidence>
<dbReference type="Proteomes" id="UP001175344">
    <property type="component" value="Unassembled WGS sequence"/>
</dbReference>
<dbReference type="Proteomes" id="UP000050495">
    <property type="component" value="Unassembled WGS sequence"/>
</dbReference>
<reference evidence="2 3" key="1">
    <citation type="submission" date="2016-04" db="EMBL/GenBank/DDBJ databases">
        <authorList>
            <person name="Osei Sekyere J."/>
            <person name="Sivertsen A."/>
            <person name="Pedersen A.T."/>
            <person name="Sundsfjord A."/>
        </authorList>
    </citation>
    <scope>NUCLEOTIDE SEQUENCE [LARGE SCALE GENOMIC DNA]</scope>
    <source>
        <strain evidence="2 3">ST435:939705067</strain>
    </source>
</reference>
<dbReference type="RefSeq" id="WP_047749247.1">
    <property type="nucleotide sequence ID" value="NZ_CP056711.1"/>
</dbReference>
<evidence type="ECO:0000313" key="4">
    <source>
        <dbReference type="Proteomes" id="UP001175344"/>
    </source>
</evidence>